<reference evidence="1 2" key="1">
    <citation type="submission" date="2018-06" db="EMBL/GenBank/DDBJ databases">
        <title>Comparative genomics reveals the genomic features of Rhizophagus irregularis, R. cerebriforme, R. diaphanum and Gigaspora rosea, and their symbiotic lifestyle signature.</title>
        <authorList>
            <person name="Morin E."/>
            <person name="San Clemente H."/>
            <person name="Chen E.C.H."/>
            <person name="De La Providencia I."/>
            <person name="Hainaut M."/>
            <person name="Kuo A."/>
            <person name="Kohler A."/>
            <person name="Murat C."/>
            <person name="Tang N."/>
            <person name="Roy S."/>
            <person name="Loubradou J."/>
            <person name="Henrissat B."/>
            <person name="Grigoriev I.V."/>
            <person name="Corradi N."/>
            <person name="Roux C."/>
            <person name="Martin F.M."/>
        </authorList>
    </citation>
    <scope>NUCLEOTIDE SEQUENCE [LARGE SCALE GENOMIC DNA]</scope>
    <source>
        <strain evidence="1 2">DAOM 194757</strain>
    </source>
</reference>
<evidence type="ECO:0000313" key="2">
    <source>
        <dbReference type="Proteomes" id="UP000266673"/>
    </source>
</evidence>
<comment type="caution">
    <text evidence="1">The sequence shown here is derived from an EMBL/GenBank/DDBJ whole genome shotgun (WGS) entry which is preliminary data.</text>
</comment>
<dbReference type="Proteomes" id="UP000266673">
    <property type="component" value="Unassembled WGS sequence"/>
</dbReference>
<name>A0A397VEG1_9GLOM</name>
<protein>
    <submittedName>
        <fullName evidence="1">Uncharacterized protein</fullName>
    </submittedName>
</protein>
<keyword evidence="2" id="KW-1185">Reference proteome</keyword>
<dbReference type="EMBL" id="QKWP01000395">
    <property type="protein sequence ID" value="RIB20834.1"/>
    <property type="molecule type" value="Genomic_DNA"/>
</dbReference>
<organism evidence="1 2">
    <name type="scientific">Gigaspora rosea</name>
    <dbReference type="NCBI Taxonomy" id="44941"/>
    <lineage>
        <taxon>Eukaryota</taxon>
        <taxon>Fungi</taxon>
        <taxon>Fungi incertae sedis</taxon>
        <taxon>Mucoromycota</taxon>
        <taxon>Glomeromycotina</taxon>
        <taxon>Glomeromycetes</taxon>
        <taxon>Diversisporales</taxon>
        <taxon>Gigasporaceae</taxon>
        <taxon>Gigaspora</taxon>
    </lineage>
</organism>
<evidence type="ECO:0000313" key="1">
    <source>
        <dbReference type="EMBL" id="RIB20834.1"/>
    </source>
</evidence>
<proteinExistence type="predicted"/>
<gene>
    <name evidence="1" type="ORF">C2G38_2178249</name>
</gene>
<sequence>MACPLGCPGLCDAMRQIIGGDRKIVGPSSKEYLPRKKKHLSIETYSTETSDKEEEDIRKAKANLYGHNRKTRAQQTWALTAKDLLAEKKVVGFWKTLMMQLNLLLKQKEEKRIRDFIKTHYNMIIKDQKKILASFPDRPYRKIKLNKVIVRDNDDEPCLINNSVEVLEAVHAHFSGQYKERRHKAESIPER</sequence>
<dbReference type="OrthoDB" id="2490817at2759"/>
<dbReference type="AlphaFoldDB" id="A0A397VEG1"/>
<accession>A0A397VEG1</accession>